<dbReference type="InterPro" id="IPR014729">
    <property type="entry name" value="Rossmann-like_a/b/a_fold"/>
</dbReference>
<dbReference type="PANTHER" id="PTHR10890:SF3">
    <property type="entry name" value="CYSTEINE--TRNA LIGASE, CYTOPLASMIC"/>
    <property type="match status" value="1"/>
</dbReference>
<dbReference type="EMBL" id="HBHM01001280">
    <property type="protein sequence ID" value="CAD9721700.1"/>
    <property type="molecule type" value="Transcribed_RNA"/>
</dbReference>
<evidence type="ECO:0000256" key="7">
    <source>
        <dbReference type="ARBA" id="ARBA00022840"/>
    </source>
</evidence>
<dbReference type="PRINTS" id="PR00983">
    <property type="entry name" value="TRNASYNTHCYS"/>
</dbReference>
<dbReference type="CDD" id="cd00672">
    <property type="entry name" value="CysRS_core"/>
    <property type="match status" value="1"/>
</dbReference>
<dbReference type="GO" id="GO:0046872">
    <property type="term" value="F:metal ion binding"/>
    <property type="evidence" value="ECO:0007669"/>
    <property type="project" value="UniProtKB-KW"/>
</dbReference>
<evidence type="ECO:0000256" key="1">
    <source>
        <dbReference type="ARBA" id="ARBA00001947"/>
    </source>
</evidence>
<dbReference type="AlphaFoldDB" id="A0A7S2X2J6"/>
<evidence type="ECO:0000313" key="13">
    <source>
        <dbReference type="EMBL" id="CAD9721700.1"/>
    </source>
</evidence>
<evidence type="ECO:0000256" key="4">
    <source>
        <dbReference type="ARBA" id="ARBA00022723"/>
    </source>
</evidence>
<comment type="cofactor">
    <cofactor evidence="1">
        <name>Zn(2+)</name>
        <dbReference type="ChEBI" id="CHEBI:29105"/>
    </cofactor>
</comment>
<accession>A0A7S2X2J6</accession>
<evidence type="ECO:0000256" key="3">
    <source>
        <dbReference type="ARBA" id="ARBA00022598"/>
    </source>
</evidence>
<dbReference type="GO" id="GO:0005737">
    <property type="term" value="C:cytoplasm"/>
    <property type="evidence" value="ECO:0007669"/>
    <property type="project" value="TreeGrafter"/>
</dbReference>
<dbReference type="InterPro" id="IPR015803">
    <property type="entry name" value="Cys-tRNA-ligase"/>
</dbReference>
<dbReference type="Gene3D" id="1.20.120.1910">
    <property type="entry name" value="Cysteine-tRNA ligase, C-terminal anti-codon recognition domain"/>
    <property type="match status" value="1"/>
</dbReference>
<dbReference type="InterPro" id="IPR024909">
    <property type="entry name" value="Cys-tRNA/MSH_ligase"/>
</dbReference>
<dbReference type="InterPro" id="IPR009080">
    <property type="entry name" value="tRNAsynth_Ia_anticodon-bd"/>
</dbReference>
<protein>
    <recommendedName>
        <fullName evidence="2">cysteine--tRNA ligase</fullName>
        <ecNumber evidence="2">6.1.1.16</ecNumber>
    </recommendedName>
    <alternativeName>
        <fullName evidence="10">Cysteinyl-tRNA synthetase</fullName>
    </alternativeName>
</protein>
<dbReference type="Pfam" id="PF01406">
    <property type="entry name" value="tRNA-synt_1e"/>
    <property type="match status" value="1"/>
</dbReference>
<dbReference type="SUPFAM" id="SSF52374">
    <property type="entry name" value="Nucleotidylyl transferase"/>
    <property type="match status" value="1"/>
</dbReference>
<evidence type="ECO:0000259" key="12">
    <source>
        <dbReference type="Pfam" id="PF01406"/>
    </source>
</evidence>
<keyword evidence="9" id="KW-0030">Aminoacyl-tRNA synthetase</keyword>
<dbReference type="NCBIfam" id="TIGR00435">
    <property type="entry name" value="cysS"/>
    <property type="match status" value="1"/>
</dbReference>
<keyword evidence="3" id="KW-0436">Ligase</keyword>
<reference evidence="13" key="1">
    <citation type="submission" date="2021-01" db="EMBL/GenBank/DDBJ databases">
        <authorList>
            <person name="Corre E."/>
            <person name="Pelletier E."/>
            <person name="Niang G."/>
            <person name="Scheremetjew M."/>
            <person name="Finn R."/>
            <person name="Kale V."/>
            <person name="Holt S."/>
            <person name="Cochrane G."/>
            <person name="Meng A."/>
            <person name="Brown T."/>
            <person name="Cohen L."/>
        </authorList>
    </citation>
    <scope>NUCLEOTIDE SEQUENCE</scope>
    <source>
        <strain evidence="13">RCC2335</strain>
    </source>
</reference>
<keyword evidence="8" id="KW-0648">Protein biosynthesis</keyword>
<evidence type="ECO:0000256" key="9">
    <source>
        <dbReference type="ARBA" id="ARBA00023146"/>
    </source>
</evidence>
<dbReference type="EC" id="6.1.1.16" evidence="2"/>
<organism evidence="13">
    <name type="scientific">Chloropicon roscoffensis</name>
    <dbReference type="NCBI Taxonomy" id="1461544"/>
    <lineage>
        <taxon>Eukaryota</taxon>
        <taxon>Viridiplantae</taxon>
        <taxon>Chlorophyta</taxon>
        <taxon>Chloropicophyceae</taxon>
        <taxon>Chloropicales</taxon>
        <taxon>Chloropicaceae</taxon>
        <taxon>Chloropicon</taxon>
    </lineage>
</organism>
<proteinExistence type="inferred from homology"/>
<sequence>MKVEAGLNEDGLSGNGYAKWYAPVRARCSGSHARDADSGNPGELRVNNTLVRGTTVPFAPREGNKVLWYTCGPTVYDVAHMGHARAYLTFDILRRILEDYFNYEVVYQMNITDIDDKIIVRARRNELLRRFKERASSAKVSAADVGERVVDAAGKALAREKEKLEGLKLELEKVPGSSKEGALLDTAIKEQELKLSQAEDAMARAKAAVTELSGDPSSPEKLQAVLESAKDSLAESLDAEEGHTIAGEKGEDHTIFREHATKFEGLFHEDMENLGVRPPTILTRVSEYVPQVVAYIEGIQNKGFAYESNGSVYFDTRAFVNAGHEYRKLEPMPASQWEDIKGGKVAAEEAGEKKSQMDFALWKKSKQGEPAWSSPWGPGRPGWHIECSAMAGDVLGDNLDIHAGGEDLCFPHHDNELAQSEAFCGCKQWVNYFFHAGHLHIRGLKMSKSLKNFVTIGQALEEHTANQIRLLFLLQNWDRPMLYSDQMVDDAKAKEQMLKNFFGTVKGLLRETPPNKYGGVPQNWHEDEQKLSEELSVCKSAVHSSLCDNFDTPRAMEAIFSLVSSTNKYINRGKGDGVRVMLLLNIARYVSLICRTFGLAEDSDSIGFGGSTGDSSGRASEGLLNAFVSFRDQVRKLARDTGNRDLLELCDSVRDDVMPGLGVRLEDRADGSLYKLDDPAVLLAEIATKKKKQEEAAAAKKQKKIMRMQKDLLKWESVSEDLFQSDERFSKIDEESGMPVAMADGKPLSKSLQKACQKALTKRKKERDELDRLGGEDYIKGLREELEKLSM</sequence>
<dbReference type="GO" id="GO:0004817">
    <property type="term" value="F:cysteine-tRNA ligase activity"/>
    <property type="evidence" value="ECO:0007669"/>
    <property type="project" value="UniProtKB-EC"/>
</dbReference>
<dbReference type="Gene3D" id="3.40.50.620">
    <property type="entry name" value="HUPs"/>
    <property type="match status" value="2"/>
</dbReference>
<feature type="domain" description="tRNA synthetases class I catalytic" evidence="12">
    <location>
        <begin position="59"/>
        <end position="492"/>
    </location>
</feature>
<keyword evidence="4" id="KW-0479">Metal-binding</keyword>
<dbReference type="InterPro" id="IPR032678">
    <property type="entry name" value="tRNA-synt_1_cat_dom"/>
</dbReference>
<gene>
    <name evidence="13" type="ORF">CROS1312_LOCUS968</name>
</gene>
<evidence type="ECO:0000256" key="11">
    <source>
        <dbReference type="SAM" id="Coils"/>
    </source>
</evidence>
<dbReference type="SUPFAM" id="SSF47323">
    <property type="entry name" value="Anticodon-binding domain of a subclass of class I aminoacyl-tRNA synthetases"/>
    <property type="match status" value="1"/>
</dbReference>
<dbReference type="GO" id="GO:0006423">
    <property type="term" value="P:cysteinyl-tRNA aminoacylation"/>
    <property type="evidence" value="ECO:0007669"/>
    <property type="project" value="InterPro"/>
</dbReference>
<evidence type="ECO:0000256" key="5">
    <source>
        <dbReference type="ARBA" id="ARBA00022741"/>
    </source>
</evidence>
<keyword evidence="6" id="KW-0862">Zinc</keyword>
<evidence type="ECO:0000256" key="10">
    <source>
        <dbReference type="ARBA" id="ARBA00031499"/>
    </source>
</evidence>
<name>A0A7S2X2J6_9CHLO</name>
<dbReference type="GO" id="GO:0005524">
    <property type="term" value="F:ATP binding"/>
    <property type="evidence" value="ECO:0007669"/>
    <property type="project" value="UniProtKB-KW"/>
</dbReference>
<dbReference type="HAMAP" id="MF_00041">
    <property type="entry name" value="Cys_tRNA_synth"/>
    <property type="match status" value="1"/>
</dbReference>
<evidence type="ECO:0000256" key="8">
    <source>
        <dbReference type="ARBA" id="ARBA00022917"/>
    </source>
</evidence>
<feature type="coiled-coil region" evidence="11">
    <location>
        <begin position="150"/>
        <end position="215"/>
    </location>
</feature>
<keyword evidence="11" id="KW-0175">Coiled coil</keyword>
<evidence type="ECO:0000256" key="2">
    <source>
        <dbReference type="ARBA" id="ARBA00012832"/>
    </source>
</evidence>
<keyword evidence="5" id="KW-0547">Nucleotide-binding</keyword>
<evidence type="ECO:0000256" key="6">
    <source>
        <dbReference type="ARBA" id="ARBA00022833"/>
    </source>
</evidence>
<keyword evidence="7" id="KW-0067">ATP-binding</keyword>
<dbReference type="PANTHER" id="PTHR10890">
    <property type="entry name" value="CYSTEINYL-TRNA SYNTHETASE"/>
    <property type="match status" value="1"/>
</dbReference>
<feature type="coiled-coil region" evidence="11">
    <location>
        <begin position="683"/>
        <end position="711"/>
    </location>
</feature>